<name>A0A5P8M8B1_9LACO</name>
<gene>
    <name evidence="3" type="ORF">D1010_14770</name>
</gene>
<protein>
    <recommendedName>
        <fullName evidence="2">Protein kinase domain-containing protein</fullName>
    </recommendedName>
</protein>
<evidence type="ECO:0000259" key="2">
    <source>
        <dbReference type="PROSITE" id="PS50011"/>
    </source>
</evidence>
<dbReference type="Pfam" id="PF25816">
    <property type="entry name" value="RamC_N"/>
    <property type="match status" value="1"/>
</dbReference>
<evidence type="ECO:0000313" key="3">
    <source>
        <dbReference type="EMBL" id="QFR24534.1"/>
    </source>
</evidence>
<feature type="domain" description="Protein kinase" evidence="2">
    <location>
        <begin position="244"/>
        <end position="546"/>
    </location>
</feature>
<dbReference type="AlphaFoldDB" id="A0A5P8M8B1"/>
<dbReference type="Proteomes" id="UP000326779">
    <property type="component" value="Chromosome"/>
</dbReference>
<sequence length="893" mass="100410">MEVFKKSLANSAIVHTLFFKNSRTALPTSITHEPFWTMFSQSLDTSSWTARYDSRFVYFFPPNVNIPDQGWKIHISGTAENFEEIIALSLPVLTKSHVAFKTMRKQFIAGSTRKESSRIQNGKFITIYPASTAQFRYLARTLAQRLQELEGIPVLTDLEVLANSPVYYRYGGFVPHYLFDTEGDPIYAIYNTHGQLTPDRRVPGAAPPSDRPDPLAVTDGQWKNSLSNSKMQANQATESFFAEYDFTSVLSFSNYGGVYQIRQKNTGETAIAKEARAFIGNERTKDDVSARNIRHQEWQMLQSLADVAGVPNAIKYVTTDISDFLIEQHIAGPTLLTYRQRNPLYWAEPTETEFNLYAAQIVEIFDQLWEIMAHVHNHHIVLNDVKPENIIVGPGNRPFFIDLESARKLRQDPHVLPALFSWGYSDMIIPSHYTVAMDYEGLARCLLDMMITRAHEFNLGIEPAVQSLQFLQKVTQAWGSIPDALISVVTHRPGAITHLHQIITRMAAHSVSLPSSPVINHISSNKPHPDTLLEHRRYTQAYHTLLTTVQQMIQQNELPLTPYINNNPANFAYGLSGLVYGSHLLKINDAALDKEFHNEVINAAKAQNIAPFSLDRGQLGSLMTHYYVFRDTWSQVKLNGLFNRFFQTNNHSLCLFNGAAGIGQSALWLFGLTKDEQYRRVAKQALQEVLERPESLPRYGLGYGNSGVALFLTHYAETFDQPSLLSTALTYWLTDYYQGTIASTRRVRGVAAGEHQRIPYIYIVHGTAGLIRTGLQILQNLPSQELDQAIQQLSQSLLVSSTINVGYLYGTGGLVSTLIELEKQYHQRKFKLAEATLLNSILSASIPAGNKMFLPSDANTNVGLDYGAGMIGDLLVMQKVVANRSGEFDPLFR</sequence>
<dbReference type="InterPro" id="IPR057929">
    <property type="entry name" value="RamC_N"/>
</dbReference>
<feature type="region of interest" description="Disordered" evidence="1">
    <location>
        <begin position="197"/>
        <end position="220"/>
    </location>
</feature>
<dbReference type="Pfam" id="PF05147">
    <property type="entry name" value="LANC_like"/>
    <property type="match status" value="1"/>
</dbReference>
<dbReference type="KEGG" id="lhb:D1010_14770"/>
<dbReference type="PROSITE" id="PS50011">
    <property type="entry name" value="PROTEIN_KINASE_DOM"/>
    <property type="match status" value="1"/>
</dbReference>
<dbReference type="EMBL" id="CP045143">
    <property type="protein sequence ID" value="QFR24534.1"/>
    <property type="molecule type" value="Genomic_DNA"/>
</dbReference>
<dbReference type="RefSeq" id="WP_152261397.1">
    <property type="nucleotide sequence ID" value="NZ_CP045143.1"/>
</dbReference>
<dbReference type="SMART" id="SM00220">
    <property type="entry name" value="S_TKc"/>
    <property type="match status" value="1"/>
</dbReference>
<dbReference type="Gene3D" id="1.50.10.20">
    <property type="match status" value="1"/>
</dbReference>
<dbReference type="Pfam" id="PF00069">
    <property type="entry name" value="Pkinase"/>
    <property type="match status" value="1"/>
</dbReference>
<dbReference type="InterPro" id="IPR011009">
    <property type="entry name" value="Kinase-like_dom_sf"/>
</dbReference>
<reference evidence="3 4" key="1">
    <citation type="submission" date="2019-10" db="EMBL/GenBank/DDBJ databases">
        <title>The completed genome of Lactobacillus harbinensis M1.</title>
        <authorList>
            <person name="Zheng Y."/>
        </authorList>
    </citation>
    <scope>NUCLEOTIDE SEQUENCE [LARGE SCALE GENOMIC DNA]</scope>
    <source>
        <strain evidence="3 4">M1</strain>
    </source>
</reference>
<proteinExistence type="predicted"/>
<dbReference type="SMART" id="SM01260">
    <property type="entry name" value="LANC_like"/>
    <property type="match status" value="1"/>
</dbReference>
<evidence type="ECO:0000256" key="1">
    <source>
        <dbReference type="SAM" id="MobiDB-lite"/>
    </source>
</evidence>
<dbReference type="InterPro" id="IPR007822">
    <property type="entry name" value="LANC-like"/>
</dbReference>
<dbReference type="GO" id="GO:0005524">
    <property type="term" value="F:ATP binding"/>
    <property type="evidence" value="ECO:0007669"/>
    <property type="project" value="InterPro"/>
</dbReference>
<dbReference type="SUPFAM" id="SSF56112">
    <property type="entry name" value="Protein kinase-like (PK-like)"/>
    <property type="match status" value="1"/>
</dbReference>
<dbReference type="Gene3D" id="1.10.510.10">
    <property type="entry name" value="Transferase(Phosphotransferase) domain 1"/>
    <property type="match status" value="1"/>
</dbReference>
<organism evidence="3 4">
    <name type="scientific">Schleiferilactobacillus harbinensis</name>
    <dbReference type="NCBI Taxonomy" id="304207"/>
    <lineage>
        <taxon>Bacteria</taxon>
        <taxon>Bacillati</taxon>
        <taxon>Bacillota</taxon>
        <taxon>Bacilli</taxon>
        <taxon>Lactobacillales</taxon>
        <taxon>Lactobacillaceae</taxon>
        <taxon>Schleiferilactobacillus</taxon>
    </lineage>
</organism>
<dbReference type="GO" id="GO:0031179">
    <property type="term" value="P:peptide modification"/>
    <property type="evidence" value="ECO:0007669"/>
    <property type="project" value="InterPro"/>
</dbReference>
<accession>A0A5P8M8B1</accession>
<evidence type="ECO:0000313" key="4">
    <source>
        <dbReference type="Proteomes" id="UP000326779"/>
    </source>
</evidence>
<dbReference type="SUPFAM" id="SSF158745">
    <property type="entry name" value="LanC-like"/>
    <property type="match status" value="1"/>
</dbReference>
<dbReference type="GO" id="GO:0004672">
    <property type="term" value="F:protein kinase activity"/>
    <property type="evidence" value="ECO:0007669"/>
    <property type="project" value="InterPro"/>
</dbReference>
<dbReference type="InterPro" id="IPR000719">
    <property type="entry name" value="Prot_kinase_dom"/>
</dbReference>